<dbReference type="OrthoDB" id="1298874at2759"/>
<dbReference type="Proteomes" id="UP000824120">
    <property type="component" value="Chromosome 5"/>
</dbReference>
<accession>A0A9J5Z4S8</accession>
<organism evidence="1 2">
    <name type="scientific">Solanum commersonii</name>
    <name type="common">Commerson's wild potato</name>
    <name type="synonym">Commerson's nightshade</name>
    <dbReference type="NCBI Taxonomy" id="4109"/>
    <lineage>
        <taxon>Eukaryota</taxon>
        <taxon>Viridiplantae</taxon>
        <taxon>Streptophyta</taxon>
        <taxon>Embryophyta</taxon>
        <taxon>Tracheophyta</taxon>
        <taxon>Spermatophyta</taxon>
        <taxon>Magnoliopsida</taxon>
        <taxon>eudicotyledons</taxon>
        <taxon>Gunneridae</taxon>
        <taxon>Pentapetalae</taxon>
        <taxon>asterids</taxon>
        <taxon>lamiids</taxon>
        <taxon>Solanales</taxon>
        <taxon>Solanaceae</taxon>
        <taxon>Solanoideae</taxon>
        <taxon>Solaneae</taxon>
        <taxon>Solanum</taxon>
    </lineage>
</organism>
<proteinExistence type="predicted"/>
<sequence length="229" mass="26931">MEDQKVLKAFVDDSIQEIKNLISKDLSEFCSMLLAFRGENPEAWIVQAEHYFNFYKIEEYQKFIVVSHYLDGETLRWYQWLFRNNQLSNWPHFADKVRIWFKQKGYESAARRFVNLRQVPTWLSTKMVVRTYCRVLKSECKSNTNVRKVFDELSDRYEDSNPLGTYNNLVELSLSSNDLVNYVSQLAVINGCNDDAKNGDKNDEEEIGTIKDEPIEFVIANADKPSFIY</sequence>
<comment type="caution">
    <text evidence="1">The sequence shown here is derived from an EMBL/GenBank/DDBJ whole genome shotgun (WGS) entry which is preliminary data.</text>
</comment>
<evidence type="ECO:0000313" key="2">
    <source>
        <dbReference type="Proteomes" id="UP000824120"/>
    </source>
</evidence>
<evidence type="ECO:0000313" key="1">
    <source>
        <dbReference type="EMBL" id="KAG5607221.1"/>
    </source>
</evidence>
<reference evidence="1 2" key="1">
    <citation type="submission" date="2020-09" db="EMBL/GenBank/DDBJ databases">
        <title>De no assembly of potato wild relative species, Solanum commersonii.</title>
        <authorList>
            <person name="Cho K."/>
        </authorList>
    </citation>
    <scope>NUCLEOTIDE SEQUENCE [LARGE SCALE GENOMIC DNA]</scope>
    <source>
        <strain evidence="1">LZ3.2</strain>
        <tissue evidence="1">Leaf</tissue>
    </source>
</reference>
<gene>
    <name evidence="1" type="ORF">H5410_028713</name>
</gene>
<keyword evidence="2" id="KW-1185">Reference proteome</keyword>
<dbReference type="AlphaFoldDB" id="A0A9J5Z4S8"/>
<name>A0A9J5Z4S8_SOLCO</name>
<protein>
    <recommendedName>
        <fullName evidence="3">Retrotransposon gag domain-containing protein</fullName>
    </recommendedName>
</protein>
<dbReference type="EMBL" id="JACXVP010000005">
    <property type="protein sequence ID" value="KAG5607221.1"/>
    <property type="molecule type" value="Genomic_DNA"/>
</dbReference>
<evidence type="ECO:0008006" key="3">
    <source>
        <dbReference type="Google" id="ProtNLM"/>
    </source>
</evidence>